<accession>A0A1F6NLE5</accession>
<evidence type="ECO:0000313" key="4">
    <source>
        <dbReference type="Proteomes" id="UP000177803"/>
    </source>
</evidence>
<dbReference type="SUPFAM" id="SSF89623">
    <property type="entry name" value="Ribose/Galactose isomerase RpiB/AlsB"/>
    <property type="match status" value="1"/>
</dbReference>
<protein>
    <recommendedName>
        <fullName evidence="5">Ribose-5-phosphate isomerase</fullName>
    </recommendedName>
</protein>
<evidence type="ECO:0008006" key="5">
    <source>
        <dbReference type="Google" id="ProtNLM"/>
    </source>
</evidence>
<dbReference type="PIRSF" id="PIRSF005384">
    <property type="entry name" value="RpiB_LacA_B"/>
    <property type="match status" value="1"/>
</dbReference>
<feature type="active site" description="Proton acceptor" evidence="2">
    <location>
        <position position="66"/>
    </location>
</feature>
<dbReference type="EMBL" id="MFQR01000006">
    <property type="protein sequence ID" value="OGH84685.1"/>
    <property type="molecule type" value="Genomic_DNA"/>
</dbReference>
<reference evidence="3 4" key="1">
    <citation type="journal article" date="2016" name="Nat. Commun.">
        <title>Thousands of microbial genomes shed light on interconnected biogeochemical processes in an aquifer system.</title>
        <authorList>
            <person name="Anantharaman K."/>
            <person name="Brown C.T."/>
            <person name="Hug L.A."/>
            <person name="Sharon I."/>
            <person name="Castelle C.J."/>
            <person name="Probst A.J."/>
            <person name="Thomas B.C."/>
            <person name="Singh A."/>
            <person name="Wilkins M.J."/>
            <person name="Karaoz U."/>
            <person name="Brodie E.L."/>
            <person name="Williams K.H."/>
            <person name="Hubbard S.S."/>
            <person name="Banfield J.F."/>
        </authorList>
    </citation>
    <scope>NUCLEOTIDE SEQUENCE [LARGE SCALE GENOMIC DNA]</scope>
</reference>
<comment type="similarity">
    <text evidence="1">Belongs to the LacAB/RpiB family.</text>
</comment>
<organism evidence="3 4">
    <name type="scientific">Candidatus Magasanikbacteria bacterium RIFOXYA2_FULL_44_8</name>
    <dbReference type="NCBI Taxonomy" id="1798696"/>
    <lineage>
        <taxon>Bacteria</taxon>
        <taxon>Candidatus Magasanikiibacteriota</taxon>
    </lineage>
</organism>
<dbReference type="NCBIfam" id="NF004051">
    <property type="entry name" value="PRK05571.1"/>
    <property type="match status" value="1"/>
</dbReference>
<dbReference type="NCBIfam" id="TIGR00689">
    <property type="entry name" value="rpiB_lacA_lacB"/>
    <property type="match status" value="1"/>
</dbReference>
<gene>
    <name evidence="3" type="ORF">A2261_00020</name>
</gene>
<dbReference type="InterPro" id="IPR003500">
    <property type="entry name" value="RpiB_LacA_LacB"/>
</dbReference>
<dbReference type="GO" id="GO:0004751">
    <property type="term" value="F:ribose-5-phosphate isomerase activity"/>
    <property type="evidence" value="ECO:0007669"/>
    <property type="project" value="TreeGrafter"/>
</dbReference>
<dbReference type="PANTHER" id="PTHR30345">
    <property type="entry name" value="RIBOSE-5-PHOSPHATE ISOMERASE B"/>
    <property type="match status" value="1"/>
</dbReference>
<dbReference type="AlphaFoldDB" id="A0A1F6NLE5"/>
<evidence type="ECO:0000256" key="1">
    <source>
        <dbReference type="ARBA" id="ARBA00008754"/>
    </source>
</evidence>
<proteinExistence type="inferred from homology"/>
<dbReference type="Pfam" id="PF02502">
    <property type="entry name" value="LacAB_rpiB"/>
    <property type="match status" value="1"/>
</dbReference>
<dbReference type="Proteomes" id="UP000177803">
    <property type="component" value="Unassembled WGS sequence"/>
</dbReference>
<comment type="caution">
    <text evidence="3">The sequence shown here is derived from an EMBL/GenBank/DDBJ whole genome shotgun (WGS) entry which is preliminary data.</text>
</comment>
<evidence type="ECO:0000256" key="2">
    <source>
        <dbReference type="PIRSR" id="PIRSR005384-1"/>
    </source>
</evidence>
<dbReference type="GO" id="GO:0009052">
    <property type="term" value="P:pentose-phosphate shunt, non-oxidative branch"/>
    <property type="evidence" value="ECO:0007669"/>
    <property type="project" value="TreeGrafter"/>
</dbReference>
<name>A0A1F6NLE5_9BACT</name>
<dbReference type="PANTHER" id="PTHR30345:SF0">
    <property type="entry name" value="DNA DAMAGE-REPAIR_TOLERATION PROTEIN DRT102"/>
    <property type="match status" value="1"/>
</dbReference>
<evidence type="ECO:0000313" key="3">
    <source>
        <dbReference type="EMBL" id="OGH84685.1"/>
    </source>
</evidence>
<dbReference type="Gene3D" id="3.40.1400.10">
    <property type="entry name" value="Sugar-phosphate isomerase, RpiB/LacA/LacB"/>
    <property type="match status" value="1"/>
</dbReference>
<feature type="active site" description="Proton donor" evidence="2">
    <location>
        <position position="99"/>
    </location>
</feature>
<dbReference type="GO" id="GO:0019316">
    <property type="term" value="P:D-allose catabolic process"/>
    <property type="evidence" value="ECO:0007669"/>
    <property type="project" value="TreeGrafter"/>
</dbReference>
<dbReference type="InterPro" id="IPR036569">
    <property type="entry name" value="RpiB_LacA_LacB_sf"/>
</dbReference>
<sequence>MLYIASDHRGFEMKKYLNAYLHSQLKVECEDLGAHTYDATDDAPDFAAAVGKKISKKPTNFGILICWTGYSMCIAANKLKGVRAIAGYNIEGAEMGRKHNDANVLCLASKYLTDEHAAAIVKKFLETKFDGDKRLVRRNEKIAALEK</sequence>